<comment type="caution">
    <text evidence="1">The sequence shown here is derived from an EMBL/GenBank/DDBJ whole genome shotgun (WGS) entry which is preliminary data.</text>
</comment>
<reference evidence="1" key="1">
    <citation type="submission" date="2019-12" db="EMBL/GenBank/DDBJ databases">
        <title>Genome sequencing and annotation of Brassica cretica.</title>
        <authorList>
            <person name="Studholme D.J."/>
            <person name="Sarris P."/>
        </authorList>
    </citation>
    <scope>NUCLEOTIDE SEQUENCE</scope>
    <source>
        <strain evidence="1">PFS-109/04</strain>
        <tissue evidence="1">Leaf</tissue>
    </source>
</reference>
<protein>
    <submittedName>
        <fullName evidence="1">Uncharacterized protein</fullName>
    </submittedName>
</protein>
<dbReference type="AlphaFoldDB" id="A0A8S9N541"/>
<evidence type="ECO:0000313" key="1">
    <source>
        <dbReference type="EMBL" id="KAF3488908.1"/>
    </source>
</evidence>
<sequence>MTQETKTQYVTKSIIHGNAKVQSSPRHYGWRTISDDEELKGRYCLEWWIKLLSAHGIDNYARVMYVMEQREIVEAIVTLLLNGERGSIIPPSFLFGMLKIRITIDISTQRHLIS</sequence>
<accession>A0A8S9N541</accession>
<evidence type="ECO:0000313" key="2">
    <source>
        <dbReference type="Proteomes" id="UP000712600"/>
    </source>
</evidence>
<dbReference type="Proteomes" id="UP000712600">
    <property type="component" value="Unassembled WGS sequence"/>
</dbReference>
<name>A0A8S9N541_BRACR</name>
<organism evidence="1 2">
    <name type="scientific">Brassica cretica</name>
    <name type="common">Mustard</name>
    <dbReference type="NCBI Taxonomy" id="69181"/>
    <lineage>
        <taxon>Eukaryota</taxon>
        <taxon>Viridiplantae</taxon>
        <taxon>Streptophyta</taxon>
        <taxon>Embryophyta</taxon>
        <taxon>Tracheophyta</taxon>
        <taxon>Spermatophyta</taxon>
        <taxon>Magnoliopsida</taxon>
        <taxon>eudicotyledons</taxon>
        <taxon>Gunneridae</taxon>
        <taxon>Pentapetalae</taxon>
        <taxon>rosids</taxon>
        <taxon>malvids</taxon>
        <taxon>Brassicales</taxon>
        <taxon>Brassicaceae</taxon>
        <taxon>Brassiceae</taxon>
        <taxon>Brassica</taxon>
    </lineage>
</organism>
<gene>
    <name evidence="1" type="ORF">F2Q69_00054109</name>
</gene>
<proteinExistence type="predicted"/>
<dbReference type="EMBL" id="QGKX02002183">
    <property type="protein sequence ID" value="KAF3488908.1"/>
    <property type="molecule type" value="Genomic_DNA"/>
</dbReference>